<comment type="caution">
    <text evidence="3">The sequence shown here is derived from an EMBL/GenBank/DDBJ whole genome shotgun (WGS) entry which is preliminary data.</text>
</comment>
<gene>
    <name evidence="3" type="ORF">C5750_08415</name>
</gene>
<keyword evidence="1" id="KW-0802">TPR repeat</keyword>
<protein>
    <submittedName>
        <fullName evidence="3">GlcNAc transferase</fullName>
    </submittedName>
</protein>
<dbReference type="InterPro" id="IPR019734">
    <property type="entry name" value="TPR_rpt"/>
</dbReference>
<evidence type="ECO:0000256" key="1">
    <source>
        <dbReference type="PROSITE-ProRule" id="PRU00339"/>
    </source>
</evidence>
<dbReference type="InterPro" id="IPR011990">
    <property type="entry name" value="TPR-like_helical_dom_sf"/>
</dbReference>
<sequence>MIRLPFSGQAARRQPKLADNGTAAEMPQTAVAQADAARNRGDWQNAATFYRRAVADSPARTDLLVQLGHAEKELGNYDRAETAYRKYQGLHPRNVDIHVQLGHLFNRKGDMKAAFTWYEKALQLAPDDREIVRHVNIARNGSSRPGLDQSRRDAMRLVEENKWSQARAALRELVVGNGQIDMIAVYANVTKEDGDFDEALTLYGQYRDYASSFNPDSLEDVEIQLGHLHKIAGDYRTALAHYIKARNHQFKRAGYVDPSSSHEHEIQACISEIYTCFSAGA</sequence>
<keyword evidence="4" id="KW-1185">Reference proteome</keyword>
<feature type="region of interest" description="Disordered" evidence="2">
    <location>
        <begin position="1"/>
        <end position="24"/>
    </location>
</feature>
<reference evidence="3 4" key="1">
    <citation type="submission" date="2018-02" db="EMBL/GenBank/DDBJ databases">
        <title>The draft genome of Phyllobacterium myrsinacearum DSM5892.</title>
        <authorList>
            <person name="Li L."/>
            <person name="Liu L."/>
            <person name="Zhang X."/>
            <person name="Wang T."/>
        </authorList>
    </citation>
    <scope>NUCLEOTIDE SEQUENCE [LARGE SCALE GENOMIC DNA]</scope>
    <source>
        <strain evidence="3 4">DSM 5892</strain>
    </source>
</reference>
<keyword evidence="3" id="KW-0808">Transferase</keyword>
<dbReference type="Proteomes" id="UP000238563">
    <property type="component" value="Unassembled WGS sequence"/>
</dbReference>
<name>A0A2S9JPT1_9HYPH</name>
<dbReference type="PROSITE" id="PS50005">
    <property type="entry name" value="TPR"/>
    <property type="match status" value="2"/>
</dbReference>
<proteinExistence type="predicted"/>
<dbReference type="PANTHER" id="PTHR12558">
    <property type="entry name" value="CELL DIVISION CYCLE 16,23,27"/>
    <property type="match status" value="1"/>
</dbReference>
<accession>A0A2S9JPT1</accession>
<dbReference type="PANTHER" id="PTHR12558:SF13">
    <property type="entry name" value="CELL DIVISION CYCLE PROTEIN 27 HOMOLOG"/>
    <property type="match status" value="1"/>
</dbReference>
<evidence type="ECO:0000256" key="2">
    <source>
        <dbReference type="SAM" id="MobiDB-lite"/>
    </source>
</evidence>
<dbReference type="GO" id="GO:0016740">
    <property type="term" value="F:transferase activity"/>
    <property type="evidence" value="ECO:0007669"/>
    <property type="project" value="UniProtKB-KW"/>
</dbReference>
<dbReference type="PROSITE" id="PS50293">
    <property type="entry name" value="TPR_REGION"/>
    <property type="match status" value="1"/>
</dbReference>
<dbReference type="SMART" id="SM00028">
    <property type="entry name" value="TPR"/>
    <property type="match status" value="4"/>
</dbReference>
<feature type="repeat" description="TPR" evidence="1">
    <location>
        <begin position="61"/>
        <end position="94"/>
    </location>
</feature>
<dbReference type="Gene3D" id="1.25.40.10">
    <property type="entry name" value="Tetratricopeptide repeat domain"/>
    <property type="match status" value="1"/>
</dbReference>
<dbReference type="AlphaFoldDB" id="A0A2S9JPT1"/>
<feature type="repeat" description="TPR" evidence="1">
    <location>
        <begin position="95"/>
        <end position="128"/>
    </location>
</feature>
<dbReference type="SUPFAM" id="SSF48452">
    <property type="entry name" value="TPR-like"/>
    <property type="match status" value="1"/>
</dbReference>
<organism evidence="3 4">
    <name type="scientific">Phyllobacterium myrsinacearum</name>
    <dbReference type="NCBI Taxonomy" id="28101"/>
    <lineage>
        <taxon>Bacteria</taxon>
        <taxon>Pseudomonadati</taxon>
        <taxon>Pseudomonadota</taxon>
        <taxon>Alphaproteobacteria</taxon>
        <taxon>Hyphomicrobiales</taxon>
        <taxon>Phyllobacteriaceae</taxon>
        <taxon>Phyllobacterium</taxon>
    </lineage>
</organism>
<dbReference type="Pfam" id="PF13176">
    <property type="entry name" value="TPR_7"/>
    <property type="match status" value="1"/>
</dbReference>
<dbReference type="Pfam" id="PF13432">
    <property type="entry name" value="TPR_16"/>
    <property type="match status" value="1"/>
</dbReference>
<evidence type="ECO:0000313" key="4">
    <source>
        <dbReference type="Proteomes" id="UP000238563"/>
    </source>
</evidence>
<evidence type="ECO:0000313" key="3">
    <source>
        <dbReference type="EMBL" id="PRD55191.1"/>
    </source>
</evidence>
<dbReference type="EMBL" id="PVBT01000002">
    <property type="protein sequence ID" value="PRD55191.1"/>
    <property type="molecule type" value="Genomic_DNA"/>
</dbReference>
<dbReference type="RefSeq" id="WP_105733419.1">
    <property type="nucleotide sequence ID" value="NZ_PVBT01000002.1"/>
</dbReference>
<dbReference type="OrthoDB" id="8112610at2"/>